<evidence type="ECO:0008006" key="4">
    <source>
        <dbReference type="Google" id="ProtNLM"/>
    </source>
</evidence>
<name>A0A4D9CWP8_9STRA</name>
<dbReference type="EMBL" id="SDOX01000145">
    <property type="protein sequence ID" value="TFJ80988.1"/>
    <property type="molecule type" value="Genomic_DNA"/>
</dbReference>
<gene>
    <name evidence="2" type="ORF">NSK_007631</name>
</gene>
<dbReference type="PANTHER" id="PTHR15002">
    <property type="entry name" value="RIBOSOMAL BIOGENESIS PROTEIN LAS1L"/>
    <property type="match status" value="1"/>
</dbReference>
<dbReference type="Pfam" id="PF04031">
    <property type="entry name" value="Las1"/>
    <property type="match status" value="1"/>
</dbReference>
<dbReference type="AlphaFoldDB" id="A0A4D9CWP8"/>
<dbReference type="GO" id="GO:0000470">
    <property type="term" value="P:maturation of LSU-rRNA"/>
    <property type="evidence" value="ECO:0007669"/>
    <property type="project" value="TreeGrafter"/>
</dbReference>
<feature type="region of interest" description="Disordered" evidence="1">
    <location>
        <begin position="443"/>
        <end position="465"/>
    </location>
</feature>
<evidence type="ECO:0000313" key="3">
    <source>
        <dbReference type="Proteomes" id="UP000355283"/>
    </source>
</evidence>
<dbReference type="GO" id="GO:0000460">
    <property type="term" value="P:maturation of 5.8S rRNA"/>
    <property type="evidence" value="ECO:0007669"/>
    <property type="project" value="TreeGrafter"/>
</dbReference>
<dbReference type="GO" id="GO:0004519">
    <property type="term" value="F:endonuclease activity"/>
    <property type="evidence" value="ECO:0007669"/>
    <property type="project" value="InterPro"/>
</dbReference>
<dbReference type="OrthoDB" id="10263222at2759"/>
<dbReference type="InterPro" id="IPR007174">
    <property type="entry name" value="Las1"/>
</dbReference>
<reference evidence="2 3" key="1">
    <citation type="submission" date="2019-01" db="EMBL/GenBank/DDBJ databases">
        <title>Nuclear Genome Assembly of the Microalgal Biofuel strain Nannochloropsis salina CCMP1776.</title>
        <authorList>
            <person name="Hovde B."/>
        </authorList>
    </citation>
    <scope>NUCLEOTIDE SEQUENCE [LARGE SCALE GENOMIC DNA]</scope>
    <source>
        <strain evidence="2 3">CCMP1776</strain>
    </source>
</reference>
<accession>A0A4D9CWP8</accession>
<comment type="caution">
    <text evidence="2">The sequence shown here is derived from an EMBL/GenBank/DDBJ whole genome shotgun (WGS) entry which is preliminary data.</text>
</comment>
<dbReference type="Proteomes" id="UP000355283">
    <property type="component" value="Unassembled WGS sequence"/>
</dbReference>
<dbReference type="GO" id="GO:0030687">
    <property type="term" value="C:preribosome, large subunit precursor"/>
    <property type="evidence" value="ECO:0007669"/>
    <property type="project" value="TreeGrafter"/>
</dbReference>
<organism evidence="2 3">
    <name type="scientific">Nannochloropsis salina CCMP1776</name>
    <dbReference type="NCBI Taxonomy" id="1027361"/>
    <lineage>
        <taxon>Eukaryota</taxon>
        <taxon>Sar</taxon>
        <taxon>Stramenopiles</taxon>
        <taxon>Ochrophyta</taxon>
        <taxon>Eustigmatophyceae</taxon>
        <taxon>Eustigmatales</taxon>
        <taxon>Monodopsidaceae</taxon>
        <taxon>Microchloropsis</taxon>
        <taxon>Microchloropsis salina</taxon>
    </lineage>
</organism>
<sequence>MNTTPRVLPWQDWAEWTETSNWLFSIDIERRVQGVGRVKAWRARGRLPVAVDATAAILEVGLLDVHPNSTNSVRSPTELRYLYSMVLVRAINGLVEGFQTKFYAEPVHAVAARLGIPQWLVDLRHEATHASLPSLSALRMGAQHLLDWLHRGYWEKQGQDLEQAAAAAHDLLLAYRSVALAVQEECPNALDRACRLQRKDAGTKELGSERGGIRTASDTHLAEALQALLCSVTPSFLTTFLLPALVRIPHGKASQDDIVRPSSWGECFLLPDSELEDRALGVTAKCSSTEGCLPVSADLKTLQAIKHRQLFIPLLVRLQRRFPCFARSLFFRLVSPMGGGLGWRGAGGKGPGTESEGARATEAANFSSSLPAPTFRMWVSYLQSRDWHSHFPYGRAEATFTLRRASGIRFNLRDKASASWTTAESDFMLSRASGGVLQRGLGLGVGSNGREGREGGEGGEGGRGGDEGWTLCQEWIPSPLGGPVMRRGEDWVWTASV</sequence>
<keyword evidence="3" id="KW-1185">Reference proteome</keyword>
<evidence type="ECO:0000256" key="1">
    <source>
        <dbReference type="SAM" id="MobiDB-lite"/>
    </source>
</evidence>
<proteinExistence type="predicted"/>
<evidence type="ECO:0000313" key="2">
    <source>
        <dbReference type="EMBL" id="TFJ80988.1"/>
    </source>
</evidence>
<dbReference type="PANTHER" id="PTHR15002:SF0">
    <property type="entry name" value="RIBOSOMAL BIOGENESIS PROTEIN LAS1L"/>
    <property type="match status" value="1"/>
</dbReference>
<dbReference type="GO" id="GO:0090730">
    <property type="term" value="C:Las1 complex"/>
    <property type="evidence" value="ECO:0007669"/>
    <property type="project" value="InterPro"/>
</dbReference>
<protein>
    <recommendedName>
        <fullName evidence="4">Las1-domain-containing protein</fullName>
    </recommendedName>
</protein>